<dbReference type="SUPFAM" id="SSF48230">
    <property type="entry name" value="Chondroitin AC/alginate lyase"/>
    <property type="match status" value="1"/>
</dbReference>
<feature type="signal peptide" evidence="1">
    <location>
        <begin position="1"/>
        <end position="18"/>
    </location>
</feature>
<keyword evidence="4" id="KW-1185">Reference proteome</keyword>
<proteinExistence type="predicted"/>
<dbReference type="Pfam" id="PF16889">
    <property type="entry name" value="Hepar_II_III_N"/>
    <property type="match status" value="1"/>
</dbReference>
<dbReference type="RefSeq" id="WP_171595002.1">
    <property type="nucleotide sequence ID" value="NZ_RZNH01000010.1"/>
</dbReference>
<dbReference type="PANTHER" id="PTHR39210">
    <property type="entry name" value="HEPARIN-SULFATE LYASE"/>
    <property type="match status" value="1"/>
</dbReference>
<dbReference type="Proteomes" id="UP000732105">
    <property type="component" value="Unassembled WGS sequence"/>
</dbReference>
<feature type="chain" id="PRO_5046639636" evidence="1">
    <location>
        <begin position="19"/>
        <end position="753"/>
    </location>
</feature>
<dbReference type="Gene3D" id="2.70.98.70">
    <property type="match status" value="1"/>
</dbReference>
<feature type="domain" description="Heparin-sulfate lyase N-terminal" evidence="2">
    <location>
        <begin position="37"/>
        <end position="355"/>
    </location>
</feature>
<protein>
    <submittedName>
        <fullName evidence="3">Heparinase</fullName>
    </submittedName>
</protein>
<name>A0ABX1WUG0_9BACT</name>
<comment type="caution">
    <text evidence="3">The sequence shown here is derived from an EMBL/GenBank/DDBJ whole genome shotgun (WGS) entry which is preliminary data.</text>
</comment>
<organism evidence="3 4">
    <name type="scientific">Marinifilum caeruleilacunae</name>
    <dbReference type="NCBI Taxonomy" id="2499076"/>
    <lineage>
        <taxon>Bacteria</taxon>
        <taxon>Pseudomonadati</taxon>
        <taxon>Bacteroidota</taxon>
        <taxon>Bacteroidia</taxon>
        <taxon>Marinilabiliales</taxon>
        <taxon>Marinifilaceae</taxon>
    </lineage>
</organism>
<evidence type="ECO:0000313" key="3">
    <source>
        <dbReference type="EMBL" id="NOU59726.1"/>
    </source>
</evidence>
<evidence type="ECO:0000259" key="2">
    <source>
        <dbReference type="Pfam" id="PF16889"/>
    </source>
</evidence>
<dbReference type="EMBL" id="RZNH01000010">
    <property type="protein sequence ID" value="NOU59726.1"/>
    <property type="molecule type" value="Genomic_DNA"/>
</dbReference>
<evidence type="ECO:0000256" key="1">
    <source>
        <dbReference type="SAM" id="SignalP"/>
    </source>
</evidence>
<accession>A0ABX1WUG0</accession>
<evidence type="ECO:0000313" key="4">
    <source>
        <dbReference type="Proteomes" id="UP000732105"/>
    </source>
</evidence>
<dbReference type="Gene3D" id="1.50.10.100">
    <property type="entry name" value="Chondroitin AC/alginate lyase"/>
    <property type="match status" value="1"/>
</dbReference>
<gene>
    <name evidence="3" type="ORF">ELS83_07830</name>
</gene>
<dbReference type="PANTHER" id="PTHR39210:SF1">
    <property type="entry name" value="HEPARIN-SULFATE LYASE"/>
    <property type="match status" value="1"/>
</dbReference>
<reference evidence="3 4" key="1">
    <citation type="submission" date="2018-12" db="EMBL/GenBank/DDBJ databases">
        <title>Marinifilum JC070 sp. nov., a marine bacterium isolated from Yongle Blue Hole in the South China Sea.</title>
        <authorList>
            <person name="Fu T."/>
        </authorList>
    </citation>
    <scope>NUCLEOTIDE SEQUENCE [LARGE SCALE GENOMIC DNA]</scope>
    <source>
        <strain evidence="3 4">JC070</strain>
    </source>
</reference>
<keyword evidence="1" id="KW-0732">Signal</keyword>
<dbReference type="InterPro" id="IPR008929">
    <property type="entry name" value="Chondroitin_lyas"/>
</dbReference>
<dbReference type="InterPro" id="IPR031680">
    <property type="entry name" value="Hepar_II_III_N"/>
</dbReference>
<sequence length="753" mass="87859">MTRIICIFFILFSLRLSAQESKVPYDRILGNDEIIELLDVDADAKLRRIQSDYQSGRKEKALQALTEYFKEKLSDRYFFSWKNFGQRFEMYNKMYSGRKEYHQKKAKQHLDLYPAKTHWKIPFTNLKGEQVSSYPYRHLTRQHKAGDIALLFHYTENESYLHYIPKQAESLNEAFENKQFETIEDGNGVYEAYRAGNRMYNWLFVHHCLLASEKYSWNEQLTMIKTFLHTGAKLNVHNQKYKEGNHQTRGMSALSMLAILFREFIGVDQWQQTAIARLEEHLEKEIYPDGFQFERSVHYHIDDIDNYFYPYQLAKINGIELNPIWDNRLKGMFNAMLQLAMPNKNLPVLQDDTKDPWAEVNKVGDIMALGSALFGDKNLKYFAGKKIPSKYYWLLSTEQVEKYKTAKASKPKMSSTDLPYTGYYVMRNSWKEQNLYMVISAGLSEEKPDHQHGDMLGVQAYAYGNMLLPNYQVRYYLNDLEEFKNSWTKSVAVVDSVLHGREWKGNKGGSGFGKWGKLPTPKLINWTTTDEMDIFIGSHDGYRDLNVDTYRQVFFIKDGFWIVRDHYKSKEDKHTYQQVWQGHYDAENDIHVRSVFPNGAGLEIIQLGHRPDFLRKKSARGKGRIVFEAENQKNTSFTSLLYPFKDFENRIHANSKYDDLQLAGWHFFSKPERQGIDCNCKTGLSKNGITLLFDCSQLKIQNTEILLSNPSDLLIKKNGVEWEIANCGISRIKLSIGDHAVELLSGKSVRIEL</sequence>